<sequence length="302" mass="33056">MFLNYVVVDVFTTTRFKGNPLAIVQVPANYWSSLSQEAKQLIAVEFNLSETIFLHEPPEDSQDPTESVSVDIFTPKCEIPFAGHPTIGSAAYIFQNYPRAANGGLKELVTKAGRIPVSQDLNTSLVSASIPFDYHLHQTPVLSSLAVSGAAPVTSIVKGMTFVLAELRDLDCLKDVSAGLVEDCIRPQGLDEGWNHGLMATKYYVDLGKNEQGCRQLRTRMFVSWEDPGTGSASSALSCFLALEEPKEQGSGPFEYHIVQGVEIGRRNDIFVRVSRSVDGERITEVLLRGTSVLVSEGRITV</sequence>
<dbReference type="OrthoDB" id="75169at2759"/>
<dbReference type="NCBIfam" id="TIGR00654">
    <property type="entry name" value="PhzF_family"/>
    <property type="match status" value="1"/>
</dbReference>
<evidence type="ECO:0000313" key="2">
    <source>
        <dbReference type="EMBL" id="PLB52325.1"/>
    </source>
</evidence>
<dbReference type="SUPFAM" id="SSF54506">
    <property type="entry name" value="Diaminopimelate epimerase-like"/>
    <property type="match status" value="1"/>
</dbReference>
<dbReference type="AlphaFoldDB" id="A0A2I2GHH4"/>
<dbReference type="Gene3D" id="3.10.310.10">
    <property type="entry name" value="Diaminopimelate Epimerase, Chain A, domain 1"/>
    <property type="match status" value="2"/>
</dbReference>
<dbReference type="Pfam" id="PF02567">
    <property type="entry name" value="PhzC-PhzF"/>
    <property type="match status" value="1"/>
</dbReference>
<dbReference type="Proteomes" id="UP000234275">
    <property type="component" value="Unassembled WGS sequence"/>
</dbReference>
<proteinExistence type="predicted"/>
<dbReference type="GeneID" id="36556346"/>
<dbReference type="STRING" id="1392250.A0A2I2GHH4"/>
<reference evidence="2 3" key="1">
    <citation type="submission" date="2016-12" db="EMBL/GenBank/DDBJ databases">
        <title>The genomes of Aspergillus section Nigri reveals drivers in fungal speciation.</title>
        <authorList>
            <consortium name="DOE Joint Genome Institute"/>
            <person name="Vesth T.C."/>
            <person name="Nybo J."/>
            <person name="Theobald S."/>
            <person name="Brandl J."/>
            <person name="Frisvad J.C."/>
            <person name="Nielsen K.F."/>
            <person name="Lyhne E.K."/>
            <person name="Kogle M.E."/>
            <person name="Kuo A."/>
            <person name="Riley R."/>
            <person name="Clum A."/>
            <person name="Nolan M."/>
            <person name="Lipzen A."/>
            <person name="Salamov A."/>
            <person name="Henrissat B."/>
            <person name="Wiebenga A."/>
            <person name="De Vries R.P."/>
            <person name="Grigoriev I.V."/>
            <person name="Mortensen U.H."/>
            <person name="Andersen M.R."/>
            <person name="Baker S.E."/>
        </authorList>
    </citation>
    <scope>NUCLEOTIDE SEQUENCE [LARGE SCALE GENOMIC DNA]</scope>
    <source>
        <strain evidence="2 3">IBT 23096</strain>
    </source>
</reference>
<dbReference type="GO" id="GO:0005737">
    <property type="term" value="C:cytoplasm"/>
    <property type="evidence" value="ECO:0007669"/>
    <property type="project" value="TreeGrafter"/>
</dbReference>
<keyword evidence="3" id="KW-1185">Reference proteome</keyword>
<comment type="caution">
    <text evidence="2">The sequence shown here is derived from an EMBL/GenBank/DDBJ whole genome shotgun (WGS) entry which is preliminary data.</text>
</comment>
<dbReference type="InterPro" id="IPR003719">
    <property type="entry name" value="Phenazine_PhzF-like"/>
</dbReference>
<evidence type="ECO:0000313" key="3">
    <source>
        <dbReference type="Proteomes" id="UP000234275"/>
    </source>
</evidence>
<feature type="active site" evidence="1">
    <location>
        <position position="50"/>
    </location>
</feature>
<evidence type="ECO:0000256" key="1">
    <source>
        <dbReference type="PIRSR" id="PIRSR016184-1"/>
    </source>
</evidence>
<dbReference type="PANTHER" id="PTHR13774:SF32">
    <property type="entry name" value="ANTISENSE-ENHANCING SEQUENCE 1"/>
    <property type="match status" value="1"/>
</dbReference>
<accession>A0A2I2GHH4</accession>
<dbReference type="RefSeq" id="XP_024707627.1">
    <property type="nucleotide sequence ID" value="XM_024848647.1"/>
</dbReference>
<dbReference type="EMBL" id="MSFO01000002">
    <property type="protein sequence ID" value="PLB52325.1"/>
    <property type="molecule type" value="Genomic_DNA"/>
</dbReference>
<dbReference type="VEuPathDB" id="FungiDB:P170DRAFT_434113"/>
<dbReference type="PANTHER" id="PTHR13774">
    <property type="entry name" value="PHENAZINE BIOSYNTHESIS PROTEIN"/>
    <property type="match status" value="1"/>
</dbReference>
<dbReference type="PIRSF" id="PIRSF016184">
    <property type="entry name" value="PhzC_PhzF"/>
    <property type="match status" value="1"/>
</dbReference>
<protein>
    <submittedName>
        <fullName evidence="2">Diaminopimelate epimerase-like protein</fullName>
    </submittedName>
</protein>
<gene>
    <name evidence="2" type="ORF">P170DRAFT_434113</name>
</gene>
<name>A0A2I2GHH4_9EURO</name>
<dbReference type="GO" id="GO:0016853">
    <property type="term" value="F:isomerase activity"/>
    <property type="evidence" value="ECO:0007669"/>
    <property type="project" value="TreeGrafter"/>
</dbReference>
<organism evidence="2 3">
    <name type="scientific">Aspergillus steynii IBT 23096</name>
    <dbReference type="NCBI Taxonomy" id="1392250"/>
    <lineage>
        <taxon>Eukaryota</taxon>
        <taxon>Fungi</taxon>
        <taxon>Dikarya</taxon>
        <taxon>Ascomycota</taxon>
        <taxon>Pezizomycotina</taxon>
        <taxon>Eurotiomycetes</taxon>
        <taxon>Eurotiomycetidae</taxon>
        <taxon>Eurotiales</taxon>
        <taxon>Aspergillaceae</taxon>
        <taxon>Aspergillus</taxon>
        <taxon>Aspergillus subgen. Circumdati</taxon>
    </lineage>
</organism>